<dbReference type="InterPro" id="IPR038883">
    <property type="entry name" value="AN11006-like"/>
</dbReference>
<proteinExistence type="predicted"/>
<evidence type="ECO:0000313" key="1">
    <source>
        <dbReference type="EMBL" id="KAF4632428.1"/>
    </source>
</evidence>
<dbReference type="Proteomes" id="UP000566819">
    <property type="component" value="Unassembled WGS sequence"/>
</dbReference>
<protein>
    <recommendedName>
        <fullName evidence="3">F-box domain-containing protein</fullName>
    </recommendedName>
</protein>
<dbReference type="OrthoDB" id="62952at2759"/>
<organism evidence="1 2">
    <name type="scientific">Cudoniella acicularis</name>
    <dbReference type="NCBI Taxonomy" id="354080"/>
    <lineage>
        <taxon>Eukaryota</taxon>
        <taxon>Fungi</taxon>
        <taxon>Dikarya</taxon>
        <taxon>Ascomycota</taxon>
        <taxon>Pezizomycotina</taxon>
        <taxon>Leotiomycetes</taxon>
        <taxon>Helotiales</taxon>
        <taxon>Tricladiaceae</taxon>
        <taxon>Cudoniella</taxon>
    </lineage>
</organism>
<accession>A0A8H4W358</accession>
<sequence>MLPNALSPSHFLQLPLELRLEIYKFVLPAKKLFIISGTRDFHEVDLALLFTCKPIYKEAYPVLFSANNFYIGMSLHLYFYDPRPLHDNVGEVTFMWYYPPDEVRSKWNSTSVRDLFRCSKVHTVHIELAIFSEDEVYNGFRRRYQDEGARDAFLEHSVLEVLLAIPGVRELTICFCGGEQTQEFAALEGYMTEQLALLKSKASYVVPSKKEILSIIKEAFDDEDSDTGSDRIPA</sequence>
<dbReference type="EMBL" id="JAAMPI010000348">
    <property type="protein sequence ID" value="KAF4632428.1"/>
    <property type="molecule type" value="Genomic_DNA"/>
</dbReference>
<comment type="caution">
    <text evidence="1">The sequence shown here is derived from an EMBL/GenBank/DDBJ whole genome shotgun (WGS) entry which is preliminary data.</text>
</comment>
<dbReference type="PANTHER" id="PTHR42085">
    <property type="entry name" value="F-BOX DOMAIN-CONTAINING PROTEIN"/>
    <property type="match status" value="1"/>
</dbReference>
<gene>
    <name evidence="1" type="ORF">G7Y89_g5694</name>
</gene>
<name>A0A8H4W358_9HELO</name>
<evidence type="ECO:0000313" key="2">
    <source>
        <dbReference type="Proteomes" id="UP000566819"/>
    </source>
</evidence>
<reference evidence="1 2" key="1">
    <citation type="submission" date="2020-03" db="EMBL/GenBank/DDBJ databases">
        <title>Draft Genome Sequence of Cudoniella acicularis.</title>
        <authorList>
            <person name="Buettner E."/>
            <person name="Kellner H."/>
        </authorList>
    </citation>
    <scope>NUCLEOTIDE SEQUENCE [LARGE SCALE GENOMIC DNA]</scope>
    <source>
        <strain evidence="1 2">DSM 108380</strain>
    </source>
</reference>
<dbReference type="AlphaFoldDB" id="A0A8H4W358"/>
<dbReference type="PANTHER" id="PTHR42085:SF1">
    <property type="entry name" value="F-BOX DOMAIN-CONTAINING PROTEIN"/>
    <property type="match status" value="1"/>
</dbReference>
<evidence type="ECO:0008006" key="3">
    <source>
        <dbReference type="Google" id="ProtNLM"/>
    </source>
</evidence>
<keyword evidence="2" id="KW-1185">Reference proteome</keyword>